<dbReference type="Proteomes" id="UP001341840">
    <property type="component" value="Unassembled WGS sequence"/>
</dbReference>
<sequence>MREAPLSLKALCYSLITSTTFLGFSPRTLPSASPRKEHFISLVLLVYSLSQPRSIGSLFGTSVLNIGAVCGE</sequence>
<keyword evidence="2" id="KW-1185">Reference proteome</keyword>
<evidence type="ECO:0000313" key="1">
    <source>
        <dbReference type="EMBL" id="MED6159417.1"/>
    </source>
</evidence>
<reference evidence="1 2" key="1">
    <citation type="journal article" date="2023" name="Plants (Basel)">
        <title>Bridging the Gap: Combining Genomics and Transcriptomics Approaches to Understand Stylosanthes scabra, an Orphan Legume from the Brazilian Caatinga.</title>
        <authorList>
            <person name="Ferreira-Neto J.R.C."/>
            <person name="da Silva M.D."/>
            <person name="Binneck E."/>
            <person name="de Melo N.F."/>
            <person name="da Silva R.H."/>
            <person name="de Melo A.L.T.M."/>
            <person name="Pandolfi V."/>
            <person name="Bustamante F.O."/>
            <person name="Brasileiro-Vidal A.C."/>
            <person name="Benko-Iseppon A.M."/>
        </authorList>
    </citation>
    <scope>NUCLEOTIDE SEQUENCE [LARGE SCALE GENOMIC DNA]</scope>
    <source>
        <tissue evidence="1">Leaves</tissue>
    </source>
</reference>
<organism evidence="1 2">
    <name type="scientific">Stylosanthes scabra</name>
    <dbReference type="NCBI Taxonomy" id="79078"/>
    <lineage>
        <taxon>Eukaryota</taxon>
        <taxon>Viridiplantae</taxon>
        <taxon>Streptophyta</taxon>
        <taxon>Embryophyta</taxon>
        <taxon>Tracheophyta</taxon>
        <taxon>Spermatophyta</taxon>
        <taxon>Magnoliopsida</taxon>
        <taxon>eudicotyledons</taxon>
        <taxon>Gunneridae</taxon>
        <taxon>Pentapetalae</taxon>
        <taxon>rosids</taxon>
        <taxon>fabids</taxon>
        <taxon>Fabales</taxon>
        <taxon>Fabaceae</taxon>
        <taxon>Papilionoideae</taxon>
        <taxon>50 kb inversion clade</taxon>
        <taxon>dalbergioids sensu lato</taxon>
        <taxon>Dalbergieae</taxon>
        <taxon>Pterocarpus clade</taxon>
        <taxon>Stylosanthes</taxon>
    </lineage>
</organism>
<gene>
    <name evidence="1" type="ORF">PIB30_042192</name>
</gene>
<evidence type="ECO:0000313" key="2">
    <source>
        <dbReference type="Proteomes" id="UP001341840"/>
    </source>
</evidence>
<evidence type="ECO:0008006" key="3">
    <source>
        <dbReference type="Google" id="ProtNLM"/>
    </source>
</evidence>
<accession>A0ABU6UFC1</accession>
<proteinExistence type="predicted"/>
<protein>
    <recommendedName>
        <fullName evidence="3">Secreted protein</fullName>
    </recommendedName>
</protein>
<dbReference type="EMBL" id="JASCZI010121067">
    <property type="protein sequence ID" value="MED6159417.1"/>
    <property type="molecule type" value="Genomic_DNA"/>
</dbReference>
<comment type="caution">
    <text evidence="1">The sequence shown here is derived from an EMBL/GenBank/DDBJ whole genome shotgun (WGS) entry which is preliminary data.</text>
</comment>
<name>A0ABU6UFC1_9FABA</name>